<evidence type="ECO:0000313" key="2">
    <source>
        <dbReference type="EMBL" id="STW38677.1"/>
    </source>
</evidence>
<dbReference type="Proteomes" id="UP000255167">
    <property type="component" value="Unassembled WGS sequence"/>
</dbReference>
<dbReference type="EMBL" id="UGNC01000003">
    <property type="protein sequence ID" value="STW38677.1"/>
    <property type="molecule type" value="Genomic_DNA"/>
</dbReference>
<dbReference type="SUPFAM" id="SSF52777">
    <property type="entry name" value="CoA-dependent acyltransferases"/>
    <property type="match status" value="1"/>
</dbReference>
<name>A0A378F2S4_KLEPN</name>
<accession>A0A378F2S4</accession>
<dbReference type="AlphaFoldDB" id="A0A378F2S4"/>
<proteinExistence type="predicted"/>
<gene>
    <name evidence="2" type="primary">mbtB_5</name>
    <name evidence="2" type="ORF">NCTC9617_00192</name>
</gene>
<evidence type="ECO:0000313" key="3">
    <source>
        <dbReference type="Proteomes" id="UP000255167"/>
    </source>
</evidence>
<dbReference type="GO" id="GO:0043041">
    <property type="term" value="P:amino acid activation for nonribosomal peptide biosynthetic process"/>
    <property type="evidence" value="ECO:0007669"/>
    <property type="project" value="TreeGrafter"/>
</dbReference>
<dbReference type="GO" id="GO:0016874">
    <property type="term" value="F:ligase activity"/>
    <property type="evidence" value="ECO:0007669"/>
    <property type="project" value="UniProtKB-KW"/>
</dbReference>
<sequence length="170" mass="18885">MTRVMGDFTSLVLVPCRHADGGWLDEVCQVQRDMWGALDHRSLSAVEVLRELARLHQAPELVMPVVFTSALGISAEPEQGIFSQSVYGLSQTPQVWLDHQLTELAGGVSLVWDAVEALFPAGMLDAMFTAYQQLIHHLCDHNWLQSLPDLLPVPQRQVREAITAAAHHPM</sequence>
<dbReference type="GO" id="GO:0031177">
    <property type="term" value="F:phosphopantetheine binding"/>
    <property type="evidence" value="ECO:0007669"/>
    <property type="project" value="TreeGrafter"/>
</dbReference>
<reference evidence="2 3" key="1">
    <citation type="submission" date="2018-06" db="EMBL/GenBank/DDBJ databases">
        <authorList>
            <consortium name="Pathogen Informatics"/>
            <person name="Doyle S."/>
        </authorList>
    </citation>
    <scope>NUCLEOTIDE SEQUENCE [LARGE SCALE GENOMIC DNA]</scope>
    <source>
        <strain evidence="2 3">NCTC9617</strain>
    </source>
</reference>
<evidence type="ECO:0000256" key="1">
    <source>
        <dbReference type="ARBA" id="ARBA00022598"/>
    </source>
</evidence>
<dbReference type="GO" id="GO:0005737">
    <property type="term" value="C:cytoplasm"/>
    <property type="evidence" value="ECO:0007669"/>
    <property type="project" value="TreeGrafter"/>
</dbReference>
<dbReference type="PANTHER" id="PTHR45527">
    <property type="entry name" value="NONRIBOSOMAL PEPTIDE SYNTHETASE"/>
    <property type="match status" value="1"/>
</dbReference>
<keyword evidence="1 2" id="KW-0436">Ligase</keyword>
<protein>
    <submittedName>
        <fullName evidence="2">Iron aquisition yersiniabactin synthesis enzyme (Irp2)</fullName>
        <ecNumber evidence="2">6.3.2.-</ecNumber>
    </submittedName>
</protein>
<dbReference type="PANTHER" id="PTHR45527:SF10">
    <property type="entry name" value="PYOCHELIN SYNTHASE PCHF"/>
    <property type="match status" value="1"/>
</dbReference>
<dbReference type="EC" id="6.3.2.-" evidence="2"/>
<dbReference type="Gene3D" id="3.30.559.30">
    <property type="entry name" value="Nonribosomal peptide synthetase, condensation domain"/>
    <property type="match status" value="1"/>
</dbReference>
<dbReference type="GO" id="GO:0044550">
    <property type="term" value="P:secondary metabolite biosynthetic process"/>
    <property type="evidence" value="ECO:0007669"/>
    <property type="project" value="TreeGrafter"/>
</dbReference>
<organism evidence="2 3">
    <name type="scientific">Klebsiella pneumoniae</name>
    <dbReference type="NCBI Taxonomy" id="573"/>
    <lineage>
        <taxon>Bacteria</taxon>
        <taxon>Pseudomonadati</taxon>
        <taxon>Pseudomonadota</taxon>
        <taxon>Gammaproteobacteria</taxon>
        <taxon>Enterobacterales</taxon>
        <taxon>Enterobacteriaceae</taxon>
        <taxon>Klebsiella/Raoultella group</taxon>
        <taxon>Klebsiella</taxon>
        <taxon>Klebsiella pneumoniae complex</taxon>
    </lineage>
</organism>